<comment type="catalytic activity">
    <reaction evidence="13">
        <text>cytidine(967) in 16S rRNA + S-adenosyl-L-methionine = 5-methylcytidine(967) in 16S rRNA + S-adenosyl-L-homocysteine + H(+)</text>
        <dbReference type="Rhea" id="RHEA:42748"/>
        <dbReference type="Rhea" id="RHEA-COMP:10219"/>
        <dbReference type="Rhea" id="RHEA-COMP:10220"/>
        <dbReference type="ChEBI" id="CHEBI:15378"/>
        <dbReference type="ChEBI" id="CHEBI:57856"/>
        <dbReference type="ChEBI" id="CHEBI:59789"/>
        <dbReference type="ChEBI" id="CHEBI:74483"/>
        <dbReference type="ChEBI" id="CHEBI:82748"/>
        <dbReference type="EC" id="2.1.1.176"/>
    </reaction>
</comment>
<dbReference type="SUPFAM" id="SSF48013">
    <property type="entry name" value="NusB-like"/>
    <property type="match status" value="1"/>
</dbReference>
<sequence>MTELKNNPRDLAVDALESIDEGAYSNLELNQVIQDADLSEVDKHLLTELVYGVLQHRLTIDFYLANFLQRPEQTPRWVINLLRTAIFQMEFLDRVPTFAIFNETIEIAKRRGSDGVRKMVTGVLRSYQRQGTPSLDNIPDLTQRLATEYSVAPWIVDQLMYELGEDKCRKILDSINQPAHLSVRMNPIQRSTAAIRQSLSEEYDVQESLLATDGLRLQNGPGLAQSASFQAGEVIAQDESAMLVGETMQLATGQKVLDACAAPGGKTTQLAQKVGPDGQVIAWDIYESRTRLIQQNARRMHLTNIVTEDHDATAPCPELKEEFDRILVDAPCSGIGLLRRKPETRYLKSKKDSSDLHRVQLDILDNVASMLKVGGILTYSTCTMLRKENQMTIDEFLTQHPEFELLKTQTDKKVKADRTDLSLNIYPDDFGSDGFFIANMKKVK</sequence>
<comment type="function">
    <text evidence="1">Specifically methylates the cytosine at position 967 (m5C967) of 16S rRNA.</text>
</comment>
<feature type="active site" description="Nucleophile" evidence="14">
    <location>
        <position position="382"/>
    </location>
</feature>
<accession>A0AAW8YEJ4</accession>
<name>A0AAW8YEJ4_PEDAC</name>
<dbReference type="Gene3D" id="3.30.70.1170">
    <property type="entry name" value="Sun protein, domain 3"/>
    <property type="match status" value="1"/>
</dbReference>
<evidence type="ECO:0000256" key="4">
    <source>
        <dbReference type="ARBA" id="ARBA00012140"/>
    </source>
</evidence>
<dbReference type="RefSeq" id="WP_317071793.1">
    <property type="nucleotide sequence ID" value="NZ_JAWJAV010000001.1"/>
</dbReference>
<evidence type="ECO:0000256" key="9">
    <source>
        <dbReference type="ARBA" id="ARBA00022691"/>
    </source>
</evidence>
<dbReference type="AlphaFoldDB" id="A0AAW8YEJ4"/>
<dbReference type="Pfam" id="PF01189">
    <property type="entry name" value="Methyltr_RsmB-F"/>
    <property type="match status" value="1"/>
</dbReference>
<evidence type="ECO:0000313" key="16">
    <source>
        <dbReference type="EMBL" id="MDV2620231.1"/>
    </source>
</evidence>
<dbReference type="FunFam" id="1.10.940.10:FF:000006">
    <property type="entry name" value="16S rRNA (Cytosine(967)-C(5))-methyltransferase RsmB"/>
    <property type="match status" value="1"/>
</dbReference>
<dbReference type="InterPro" id="IPR054728">
    <property type="entry name" value="RsmB-like_ferredoxin"/>
</dbReference>
<dbReference type="SUPFAM" id="SSF53335">
    <property type="entry name" value="S-adenosyl-L-methionine-dependent methyltransferases"/>
    <property type="match status" value="1"/>
</dbReference>
<evidence type="ECO:0000256" key="12">
    <source>
        <dbReference type="ARBA" id="ARBA00031088"/>
    </source>
</evidence>
<dbReference type="Gene3D" id="3.40.50.150">
    <property type="entry name" value="Vaccinia Virus protein VP39"/>
    <property type="match status" value="1"/>
</dbReference>
<keyword evidence="9 14" id="KW-0949">S-adenosyl-L-methionine</keyword>
<feature type="binding site" evidence="14">
    <location>
        <position position="284"/>
    </location>
    <ligand>
        <name>S-adenosyl-L-methionine</name>
        <dbReference type="ChEBI" id="CHEBI:59789"/>
    </ligand>
</feature>
<dbReference type="InterPro" id="IPR029063">
    <property type="entry name" value="SAM-dependent_MTases_sf"/>
</dbReference>
<dbReference type="EC" id="2.1.1.176" evidence="4"/>
<dbReference type="InterPro" id="IPR001678">
    <property type="entry name" value="MeTrfase_RsmB-F_NOP2_dom"/>
</dbReference>
<evidence type="ECO:0000256" key="8">
    <source>
        <dbReference type="ARBA" id="ARBA00022679"/>
    </source>
</evidence>
<comment type="similarity">
    <text evidence="3 14">Belongs to the class I-like SAM-binding methyltransferase superfamily. RsmB/NOP family.</text>
</comment>
<evidence type="ECO:0000259" key="15">
    <source>
        <dbReference type="PROSITE" id="PS51686"/>
    </source>
</evidence>
<dbReference type="GO" id="GO:0003723">
    <property type="term" value="F:RNA binding"/>
    <property type="evidence" value="ECO:0007669"/>
    <property type="project" value="UniProtKB-UniRule"/>
</dbReference>
<dbReference type="PROSITE" id="PS01153">
    <property type="entry name" value="NOL1_NOP2_SUN"/>
    <property type="match status" value="1"/>
</dbReference>
<reference evidence="16" key="2">
    <citation type="submission" date="2023-10" db="EMBL/GenBank/DDBJ databases">
        <authorList>
            <person name="Khurajog B."/>
        </authorList>
    </citation>
    <scope>NUCLEOTIDE SEQUENCE</scope>
    <source>
        <strain evidence="16">BF9</strain>
    </source>
</reference>
<keyword evidence="6" id="KW-0698">rRNA processing</keyword>
<dbReference type="InterPro" id="IPR004573">
    <property type="entry name" value="rRNA_ssu_MeTfrase_B"/>
</dbReference>
<comment type="subcellular location">
    <subcellularLocation>
        <location evidence="2">Cytoplasm</location>
    </subcellularLocation>
</comment>
<comment type="caution">
    <text evidence="16">The sequence shown here is derived from an EMBL/GenBank/DDBJ whole genome shotgun (WGS) entry which is preliminary data.</text>
</comment>
<keyword evidence="10 14" id="KW-0694">RNA-binding</keyword>
<dbReference type="PANTHER" id="PTHR22807">
    <property type="entry name" value="NOP2 YEAST -RELATED NOL1/NOP2/FMU SUN DOMAIN-CONTAINING"/>
    <property type="match status" value="1"/>
</dbReference>
<evidence type="ECO:0000256" key="13">
    <source>
        <dbReference type="ARBA" id="ARBA00047283"/>
    </source>
</evidence>
<proteinExistence type="inferred from homology"/>
<dbReference type="GO" id="GO:0006355">
    <property type="term" value="P:regulation of DNA-templated transcription"/>
    <property type="evidence" value="ECO:0007669"/>
    <property type="project" value="InterPro"/>
</dbReference>
<dbReference type="GO" id="GO:0005737">
    <property type="term" value="C:cytoplasm"/>
    <property type="evidence" value="ECO:0007669"/>
    <property type="project" value="UniProtKB-SubCell"/>
</dbReference>
<organism evidence="16 17">
    <name type="scientific">Pediococcus acidilactici</name>
    <dbReference type="NCBI Taxonomy" id="1254"/>
    <lineage>
        <taxon>Bacteria</taxon>
        <taxon>Bacillati</taxon>
        <taxon>Bacillota</taxon>
        <taxon>Bacilli</taxon>
        <taxon>Lactobacillales</taxon>
        <taxon>Lactobacillaceae</taxon>
        <taxon>Pediococcus</taxon>
        <taxon>Pediococcus acidilactici group</taxon>
    </lineage>
</organism>
<dbReference type="Proteomes" id="UP001280897">
    <property type="component" value="Unassembled WGS sequence"/>
</dbReference>
<evidence type="ECO:0000256" key="2">
    <source>
        <dbReference type="ARBA" id="ARBA00004496"/>
    </source>
</evidence>
<dbReference type="Gene3D" id="1.10.940.10">
    <property type="entry name" value="NusB-like"/>
    <property type="match status" value="1"/>
</dbReference>
<dbReference type="Pfam" id="PF22458">
    <property type="entry name" value="RsmF-B_ferredox"/>
    <property type="match status" value="1"/>
</dbReference>
<feature type="binding site" evidence="14">
    <location>
        <position position="329"/>
    </location>
    <ligand>
        <name>S-adenosyl-L-methionine</name>
        <dbReference type="ChEBI" id="CHEBI:59789"/>
    </ligand>
</feature>
<evidence type="ECO:0000256" key="11">
    <source>
        <dbReference type="ARBA" id="ARBA00030399"/>
    </source>
</evidence>
<feature type="domain" description="SAM-dependent MTase RsmB/NOP-type" evidence="15">
    <location>
        <begin position="171"/>
        <end position="443"/>
    </location>
</feature>
<feature type="binding site" evidence="14">
    <location>
        <begin position="260"/>
        <end position="266"/>
    </location>
    <ligand>
        <name>S-adenosyl-L-methionine</name>
        <dbReference type="ChEBI" id="CHEBI:59789"/>
    </ligand>
</feature>
<dbReference type="InterPro" id="IPR006027">
    <property type="entry name" value="NusB_RsmB_TIM44"/>
</dbReference>
<gene>
    <name evidence="16" type="primary">rsmB</name>
    <name evidence="16" type="ORF">R0G89_00580</name>
</gene>
<dbReference type="InterPro" id="IPR049560">
    <property type="entry name" value="MeTrfase_RsmB-F_NOP2_cat"/>
</dbReference>
<reference evidence="16" key="1">
    <citation type="journal article" date="2023" name="PeerJ">
        <title>Selection and evaluation of lactic acid bacteria from chicken feces in Thailand as potential probiotics.</title>
        <authorList>
            <person name="Khurajog B."/>
            <person name="Disastra Y."/>
            <person name="Lawwyne L.D."/>
            <person name="Sirichokchatchawan W."/>
            <person name="Niyomtham W."/>
            <person name="Yindee J."/>
            <person name="Hampson D.J."/>
            <person name="Prapasarakul N."/>
        </authorList>
    </citation>
    <scope>NUCLEOTIDE SEQUENCE</scope>
    <source>
        <strain evidence="16">BF9</strain>
    </source>
</reference>
<dbReference type="InterPro" id="IPR023267">
    <property type="entry name" value="RCMT"/>
</dbReference>
<dbReference type="CDD" id="cd02440">
    <property type="entry name" value="AdoMet_MTases"/>
    <property type="match status" value="1"/>
</dbReference>
<evidence type="ECO:0000256" key="5">
    <source>
        <dbReference type="ARBA" id="ARBA00022490"/>
    </source>
</evidence>
<dbReference type="InterPro" id="IPR035926">
    <property type="entry name" value="NusB-like_sf"/>
</dbReference>
<dbReference type="FunFam" id="3.40.50.150:FF:000022">
    <property type="entry name" value="Ribosomal RNA small subunit methyltransferase B"/>
    <property type="match status" value="1"/>
</dbReference>
<dbReference type="NCBIfam" id="TIGR00563">
    <property type="entry name" value="rsmB"/>
    <property type="match status" value="1"/>
</dbReference>
<dbReference type="PRINTS" id="PR02008">
    <property type="entry name" value="RCMTFAMILY"/>
</dbReference>
<dbReference type="EMBL" id="JAWJAV010000001">
    <property type="protein sequence ID" value="MDV2620231.1"/>
    <property type="molecule type" value="Genomic_DNA"/>
</dbReference>
<evidence type="ECO:0000313" key="17">
    <source>
        <dbReference type="Proteomes" id="UP001280897"/>
    </source>
</evidence>
<evidence type="ECO:0000256" key="10">
    <source>
        <dbReference type="ARBA" id="ARBA00022884"/>
    </source>
</evidence>
<evidence type="ECO:0000256" key="6">
    <source>
        <dbReference type="ARBA" id="ARBA00022552"/>
    </source>
</evidence>
<evidence type="ECO:0000256" key="1">
    <source>
        <dbReference type="ARBA" id="ARBA00002724"/>
    </source>
</evidence>
<dbReference type="InterPro" id="IPR018314">
    <property type="entry name" value="RsmB/NOL1/NOP2-like_CS"/>
</dbReference>
<feature type="binding site" evidence="14">
    <location>
        <position position="311"/>
    </location>
    <ligand>
        <name>S-adenosyl-L-methionine</name>
        <dbReference type="ChEBI" id="CHEBI:59789"/>
    </ligand>
</feature>
<dbReference type="PANTHER" id="PTHR22807:SF53">
    <property type="entry name" value="RIBOSOMAL RNA SMALL SUBUNIT METHYLTRANSFERASE B-RELATED"/>
    <property type="match status" value="1"/>
</dbReference>
<keyword evidence="7 14" id="KW-0489">Methyltransferase</keyword>
<dbReference type="GO" id="GO:0008649">
    <property type="term" value="F:rRNA methyltransferase activity"/>
    <property type="evidence" value="ECO:0007669"/>
    <property type="project" value="InterPro"/>
</dbReference>
<keyword evidence="8 14" id="KW-0808">Transferase</keyword>
<dbReference type="NCBIfam" id="NF011494">
    <property type="entry name" value="PRK14902.1"/>
    <property type="match status" value="1"/>
</dbReference>
<keyword evidence="5" id="KW-0963">Cytoplasm</keyword>
<evidence type="ECO:0000256" key="7">
    <source>
        <dbReference type="ARBA" id="ARBA00022603"/>
    </source>
</evidence>
<evidence type="ECO:0000256" key="3">
    <source>
        <dbReference type="ARBA" id="ARBA00007494"/>
    </source>
</evidence>
<dbReference type="Pfam" id="PF01029">
    <property type="entry name" value="NusB"/>
    <property type="match status" value="1"/>
</dbReference>
<dbReference type="PROSITE" id="PS51686">
    <property type="entry name" value="SAM_MT_RSMB_NOP"/>
    <property type="match status" value="1"/>
</dbReference>
<evidence type="ECO:0000256" key="14">
    <source>
        <dbReference type="PROSITE-ProRule" id="PRU01023"/>
    </source>
</evidence>
<protein>
    <recommendedName>
        <fullName evidence="4">16S rRNA (cytosine(967)-C(5))-methyltransferase</fullName>
        <ecNumber evidence="4">2.1.1.176</ecNumber>
    </recommendedName>
    <alternativeName>
        <fullName evidence="11">16S rRNA m5C967 methyltransferase</fullName>
    </alternativeName>
    <alternativeName>
        <fullName evidence="12">rRNA (cytosine-C(5)-)-methyltransferase RsmB</fullName>
    </alternativeName>
</protein>